<evidence type="ECO:0000313" key="7">
    <source>
        <dbReference type="Proteomes" id="UP000619761"/>
    </source>
</evidence>
<dbReference type="NCBIfam" id="TIGR00254">
    <property type="entry name" value="GGDEF"/>
    <property type="match status" value="1"/>
</dbReference>
<dbReference type="PANTHER" id="PTHR45138:SF9">
    <property type="entry name" value="DIGUANYLATE CYCLASE DGCM-RELATED"/>
    <property type="match status" value="1"/>
</dbReference>
<keyword evidence="4" id="KW-1133">Transmembrane helix</keyword>
<dbReference type="Proteomes" id="UP000619761">
    <property type="component" value="Unassembled WGS sequence"/>
</dbReference>
<evidence type="ECO:0000313" key="6">
    <source>
        <dbReference type="EMBL" id="GGY64354.1"/>
    </source>
</evidence>
<comment type="caution">
    <text evidence="6">The sequence shown here is derived from an EMBL/GenBank/DDBJ whole genome shotgun (WGS) entry which is preliminary data.</text>
</comment>
<feature type="transmembrane region" description="Helical" evidence="4">
    <location>
        <begin position="103"/>
        <end position="121"/>
    </location>
</feature>
<keyword evidence="4" id="KW-0812">Transmembrane</keyword>
<dbReference type="PANTHER" id="PTHR45138">
    <property type="entry name" value="REGULATORY COMPONENTS OF SENSORY TRANSDUCTION SYSTEM"/>
    <property type="match status" value="1"/>
</dbReference>
<dbReference type="EMBL" id="BMYZ01000001">
    <property type="protein sequence ID" value="GGY64354.1"/>
    <property type="molecule type" value="Genomic_DNA"/>
</dbReference>
<dbReference type="PROSITE" id="PS50887">
    <property type="entry name" value="GGDEF"/>
    <property type="match status" value="1"/>
</dbReference>
<name>A0ABQ3ARY5_9GAMM</name>
<feature type="transmembrane region" description="Helical" evidence="4">
    <location>
        <begin position="157"/>
        <end position="181"/>
    </location>
</feature>
<evidence type="ECO:0000256" key="2">
    <source>
        <dbReference type="ARBA" id="ARBA00034247"/>
    </source>
</evidence>
<sequence length="393" mass="44674">MQSTTVTFLSILGEMVQTLGVLSITLLFLMLYRVLLRAYFLRWAQAWLALLIALFSLHLAFSVGSLRFLEILYFAGEYVFAALLWLGFATFPERDLSVRRHLYWLLPIIGIWSLALSLFGGNFGNRFSLHATAFTLALIPAWIALCRLRLPGNYTWVKLAAITSLLMLILNFVLGASPIFWGDWARGVVHDSYFAFQSIFDLMFEVLLAFSLLVIAAVNMKGELERANEILQGERDNMSMLANRDALTGCLNRHALDELQTRLRDRSGLVAMVDINDLKPINDNFGHHIGDEAICRVAQTIKAHMRSQDYFFRYGGDEFVIVSFEMQEVDAEQRLQDIQRSLASLPITDLVPCVLSISWGIQQFSDERSFIKAVHAADSLMYQQKLTFHQTPI</sequence>
<keyword evidence="7" id="KW-1185">Reference proteome</keyword>
<dbReference type="SUPFAM" id="SSF55073">
    <property type="entry name" value="Nucleotide cyclase"/>
    <property type="match status" value="1"/>
</dbReference>
<dbReference type="EC" id="2.7.7.65" evidence="1"/>
<feature type="coiled-coil region" evidence="3">
    <location>
        <begin position="217"/>
        <end position="244"/>
    </location>
</feature>
<evidence type="ECO:0000256" key="1">
    <source>
        <dbReference type="ARBA" id="ARBA00012528"/>
    </source>
</evidence>
<dbReference type="InterPro" id="IPR050469">
    <property type="entry name" value="Diguanylate_Cyclase"/>
</dbReference>
<gene>
    <name evidence="6" type="ORF">GCM10011613_05150</name>
</gene>
<comment type="catalytic activity">
    <reaction evidence="2">
        <text>2 GTP = 3',3'-c-di-GMP + 2 diphosphate</text>
        <dbReference type="Rhea" id="RHEA:24898"/>
        <dbReference type="ChEBI" id="CHEBI:33019"/>
        <dbReference type="ChEBI" id="CHEBI:37565"/>
        <dbReference type="ChEBI" id="CHEBI:58805"/>
        <dbReference type="EC" id="2.7.7.65"/>
    </reaction>
</comment>
<feature type="domain" description="GGDEF" evidence="5">
    <location>
        <begin position="266"/>
        <end position="393"/>
    </location>
</feature>
<feature type="transmembrane region" description="Helical" evidence="4">
    <location>
        <begin position="71"/>
        <end position="91"/>
    </location>
</feature>
<keyword evidence="3" id="KW-0175">Coiled coil</keyword>
<protein>
    <recommendedName>
        <fullName evidence="1">diguanylate cyclase</fullName>
        <ecNumber evidence="1">2.7.7.65</ecNumber>
    </recommendedName>
</protein>
<organism evidence="6 7">
    <name type="scientific">Cellvibrio zantedeschiae</name>
    <dbReference type="NCBI Taxonomy" id="1237077"/>
    <lineage>
        <taxon>Bacteria</taxon>
        <taxon>Pseudomonadati</taxon>
        <taxon>Pseudomonadota</taxon>
        <taxon>Gammaproteobacteria</taxon>
        <taxon>Cellvibrionales</taxon>
        <taxon>Cellvibrionaceae</taxon>
        <taxon>Cellvibrio</taxon>
    </lineage>
</organism>
<dbReference type="InterPro" id="IPR029787">
    <property type="entry name" value="Nucleotide_cyclase"/>
</dbReference>
<proteinExistence type="predicted"/>
<feature type="transmembrane region" description="Helical" evidence="4">
    <location>
        <begin position="15"/>
        <end position="35"/>
    </location>
</feature>
<dbReference type="InterPro" id="IPR000160">
    <property type="entry name" value="GGDEF_dom"/>
</dbReference>
<evidence type="ECO:0000256" key="4">
    <source>
        <dbReference type="SAM" id="Phobius"/>
    </source>
</evidence>
<keyword evidence="4" id="KW-0472">Membrane</keyword>
<reference evidence="7" key="1">
    <citation type="journal article" date="2019" name="Int. J. Syst. Evol. Microbiol.">
        <title>The Global Catalogue of Microorganisms (GCM) 10K type strain sequencing project: providing services to taxonomists for standard genome sequencing and annotation.</title>
        <authorList>
            <consortium name="The Broad Institute Genomics Platform"/>
            <consortium name="The Broad Institute Genome Sequencing Center for Infectious Disease"/>
            <person name="Wu L."/>
            <person name="Ma J."/>
        </authorList>
    </citation>
    <scope>NUCLEOTIDE SEQUENCE [LARGE SCALE GENOMIC DNA]</scope>
    <source>
        <strain evidence="7">KCTC 32239</strain>
    </source>
</reference>
<feature type="transmembrane region" description="Helical" evidence="4">
    <location>
        <begin position="47"/>
        <end position="65"/>
    </location>
</feature>
<dbReference type="SMART" id="SM00267">
    <property type="entry name" value="GGDEF"/>
    <property type="match status" value="1"/>
</dbReference>
<feature type="transmembrane region" description="Helical" evidence="4">
    <location>
        <begin position="193"/>
        <end position="218"/>
    </location>
</feature>
<dbReference type="CDD" id="cd01949">
    <property type="entry name" value="GGDEF"/>
    <property type="match status" value="1"/>
</dbReference>
<dbReference type="Gene3D" id="3.30.70.270">
    <property type="match status" value="1"/>
</dbReference>
<dbReference type="InterPro" id="IPR043128">
    <property type="entry name" value="Rev_trsase/Diguanyl_cyclase"/>
</dbReference>
<accession>A0ABQ3ARY5</accession>
<evidence type="ECO:0000259" key="5">
    <source>
        <dbReference type="PROSITE" id="PS50887"/>
    </source>
</evidence>
<evidence type="ECO:0000256" key="3">
    <source>
        <dbReference type="SAM" id="Coils"/>
    </source>
</evidence>
<feature type="transmembrane region" description="Helical" evidence="4">
    <location>
        <begin position="127"/>
        <end position="145"/>
    </location>
</feature>
<dbReference type="Pfam" id="PF00990">
    <property type="entry name" value="GGDEF"/>
    <property type="match status" value="1"/>
</dbReference>